<feature type="chain" id="PRO_5005192215" description="Hedgehog protein Hint domain-containing protein" evidence="1">
    <location>
        <begin position="20"/>
        <end position="753"/>
    </location>
</feature>
<name>A0A0G4I1W3_9ALVE</name>
<dbReference type="InterPro" id="IPR001767">
    <property type="entry name" value="Hedgehog_Hint"/>
</dbReference>
<dbReference type="PANTHER" id="PTHR11889">
    <property type="entry name" value="HEDGEHOG"/>
    <property type="match status" value="1"/>
</dbReference>
<dbReference type="InterPro" id="IPR036844">
    <property type="entry name" value="Hint_dom_sf"/>
</dbReference>
<dbReference type="GO" id="GO:0005509">
    <property type="term" value="F:calcium ion binding"/>
    <property type="evidence" value="ECO:0007669"/>
    <property type="project" value="TreeGrafter"/>
</dbReference>
<dbReference type="GO" id="GO:0010468">
    <property type="term" value="P:regulation of gene expression"/>
    <property type="evidence" value="ECO:0007669"/>
    <property type="project" value="TreeGrafter"/>
</dbReference>
<dbReference type="GO" id="GO:0016540">
    <property type="term" value="P:protein autoprocessing"/>
    <property type="evidence" value="ECO:0007669"/>
    <property type="project" value="InterPro"/>
</dbReference>
<dbReference type="PANTHER" id="PTHR11889:SF31">
    <property type="entry name" value="PROTEIN HEDGEHOG"/>
    <property type="match status" value="1"/>
</dbReference>
<protein>
    <recommendedName>
        <fullName evidence="2">Hedgehog protein Hint domain-containing protein</fullName>
    </recommendedName>
</protein>
<organism evidence="3">
    <name type="scientific">Chromera velia CCMP2878</name>
    <dbReference type="NCBI Taxonomy" id="1169474"/>
    <lineage>
        <taxon>Eukaryota</taxon>
        <taxon>Sar</taxon>
        <taxon>Alveolata</taxon>
        <taxon>Colpodellida</taxon>
        <taxon>Chromeraceae</taxon>
        <taxon>Chromera</taxon>
    </lineage>
</organism>
<dbReference type="GO" id="GO:0007224">
    <property type="term" value="P:smoothened signaling pathway"/>
    <property type="evidence" value="ECO:0007669"/>
    <property type="project" value="TreeGrafter"/>
</dbReference>
<evidence type="ECO:0000313" key="3">
    <source>
        <dbReference type="EMBL" id="CEM50891.1"/>
    </source>
</evidence>
<proteinExistence type="predicted"/>
<keyword evidence="1" id="KW-0732">Signal</keyword>
<accession>A0A0G4I1W3</accession>
<dbReference type="Pfam" id="PF01079">
    <property type="entry name" value="Hint"/>
    <property type="match status" value="1"/>
</dbReference>
<feature type="signal peptide" evidence="1">
    <location>
        <begin position="1"/>
        <end position="19"/>
    </location>
</feature>
<sequence>MRSRIVSFLTVGAVLSVAAVTGLQHVAQTKAHMDPEPPVVMQEEEEMNTAFPPPLPGAVSSTPAPVAKEAKNIVNDFTESRSLLLNNMDQTCKTAFSMLDYSGKLNSWDDVFELVDEGFRALKARVEKTMHHPVAKLEEDLATVNTVVAALQHEHPTFDHSIEGMTEHAVCTAASLAADAEYEIADAIAHAKIQTDQLFAPLFASTPNSLLETVNGALLRGAGVQSFSSREHQGSVAQRFDNKNAQCTSNAQCWSPPDQGSFHFFPGVRRWCISGQCKDCYSDNDCKQTYHHGGHQYWYGPGNSYCDTVNHECVSCLNDAHCHTQMARFKSALTPEGRYTGWNNKIEGYHCYDNYCMDCSQDSHCPTALSAGFGSRQHLFNKCLTQIGKNMKFCAMCVTRWDCNKHADFANAKFPRCEDFSGVRRCAKTIYDQCGYDHDCPRIPGLLPGSTKPQKCLLRVNEGQCYDPNPLCFPSNSVVTSRTRGKILMADLEEGEEVRDHGGWTPVVFFGHRDEGENGPLAYLEISMDTGKALRISPNHLVFRVARHQEKEGVSGSLEAVMASEISVGDVLQVEDEEAKMKAAEVIDIDLQQGDGAFQPITASGRIIVDGVLASSYASISELPDELSMFRDPGFLHRLYTPLRVWHSCFGLCKGQRYGPLGTRLSPLMVWVRSVLTGPGGIFERTKWGDEHMHPAVDFVHSILRQAQGGDRVSDREKVGAVDTSHLPVVTRGLVVLLGAPFGIRHLFSGFSR</sequence>
<dbReference type="GO" id="GO:0005113">
    <property type="term" value="F:patched binding"/>
    <property type="evidence" value="ECO:0007669"/>
    <property type="project" value="TreeGrafter"/>
</dbReference>
<evidence type="ECO:0000256" key="1">
    <source>
        <dbReference type="SAM" id="SignalP"/>
    </source>
</evidence>
<gene>
    <name evidence="3" type="ORF">Cvel_10247</name>
</gene>
<dbReference type="VEuPathDB" id="CryptoDB:Cvel_10247"/>
<dbReference type="GO" id="GO:0005615">
    <property type="term" value="C:extracellular space"/>
    <property type="evidence" value="ECO:0007669"/>
    <property type="project" value="TreeGrafter"/>
</dbReference>
<reference evidence="3" key="1">
    <citation type="submission" date="2014-11" db="EMBL/GenBank/DDBJ databases">
        <authorList>
            <person name="Otto D Thomas"/>
            <person name="Naeem Raeece"/>
        </authorList>
    </citation>
    <scope>NUCLEOTIDE SEQUENCE</scope>
</reference>
<feature type="domain" description="Hedgehog protein Hint" evidence="2">
    <location>
        <begin position="472"/>
        <end position="622"/>
    </location>
</feature>
<dbReference type="Gene3D" id="2.170.16.10">
    <property type="entry name" value="Hedgehog/Intein (Hint) domain"/>
    <property type="match status" value="1"/>
</dbReference>
<evidence type="ECO:0000259" key="2">
    <source>
        <dbReference type="Pfam" id="PF01079"/>
    </source>
</evidence>
<dbReference type="CDD" id="cd00081">
    <property type="entry name" value="Hint"/>
    <property type="match status" value="1"/>
</dbReference>
<dbReference type="SUPFAM" id="SSF51294">
    <property type="entry name" value="Hedgehog/intein (Hint) domain"/>
    <property type="match status" value="1"/>
</dbReference>
<dbReference type="GO" id="GO:0001708">
    <property type="term" value="P:cell fate specification"/>
    <property type="evidence" value="ECO:0007669"/>
    <property type="project" value="TreeGrafter"/>
</dbReference>
<dbReference type="AlphaFoldDB" id="A0A0G4I1W3"/>
<dbReference type="EMBL" id="CDMZ01004782">
    <property type="protein sequence ID" value="CEM50891.1"/>
    <property type="molecule type" value="Genomic_DNA"/>
</dbReference>
<dbReference type="InterPro" id="IPR050387">
    <property type="entry name" value="Hedgehog_Signaling"/>
</dbReference>